<dbReference type="InterPro" id="IPR012132">
    <property type="entry name" value="GMC_OxRdtase"/>
</dbReference>
<gene>
    <name evidence="7" type="ORF">D6D13_04524</name>
</gene>
<feature type="domain" description="Glucose-methanol-choline oxidoreductase N-terminal" evidence="6">
    <location>
        <begin position="312"/>
        <end position="326"/>
    </location>
</feature>
<dbReference type="InterPro" id="IPR036188">
    <property type="entry name" value="FAD/NAD-bd_sf"/>
</dbReference>
<dbReference type="EMBL" id="QZAS01000013">
    <property type="protein sequence ID" value="THX11800.1"/>
    <property type="molecule type" value="Genomic_DNA"/>
</dbReference>
<name>A0A4S9CY86_AURPU</name>
<feature type="signal peptide" evidence="4">
    <location>
        <begin position="1"/>
        <end position="19"/>
    </location>
</feature>
<comment type="similarity">
    <text evidence="1 2">Belongs to the GMC oxidoreductase family.</text>
</comment>
<feature type="chain" id="PRO_5021027442" evidence="4">
    <location>
        <begin position="20"/>
        <end position="831"/>
    </location>
</feature>
<dbReference type="PROSITE" id="PS00624">
    <property type="entry name" value="GMC_OXRED_2"/>
    <property type="match status" value="1"/>
</dbReference>
<dbReference type="SUPFAM" id="SSF51905">
    <property type="entry name" value="FAD/NAD(P)-binding domain"/>
    <property type="match status" value="1"/>
</dbReference>
<dbReference type="Gene3D" id="3.50.50.60">
    <property type="entry name" value="FAD/NAD(P)-binding domain"/>
    <property type="match status" value="1"/>
</dbReference>
<keyword evidence="4" id="KW-0732">Signal</keyword>
<dbReference type="PANTHER" id="PTHR11552:SF115">
    <property type="entry name" value="DEHYDROGENASE XPTC-RELATED"/>
    <property type="match status" value="1"/>
</dbReference>
<dbReference type="GO" id="GO:0044550">
    <property type="term" value="P:secondary metabolite biosynthetic process"/>
    <property type="evidence" value="ECO:0007669"/>
    <property type="project" value="TreeGrafter"/>
</dbReference>
<dbReference type="Pfam" id="PF05199">
    <property type="entry name" value="GMC_oxred_C"/>
    <property type="match status" value="1"/>
</dbReference>
<evidence type="ECO:0000256" key="3">
    <source>
        <dbReference type="SAM" id="MobiDB-lite"/>
    </source>
</evidence>
<accession>A0A4S9CY86</accession>
<evidence type="ECO:0000313" key="7">
    <source>
        <dbReference type="EMBL" id="THX11800.1"/>
    </source>
</evidence>
<reference evidence="7" key="1">
    <citation type="submission" date="2018-10" db="EMBL/GenBank/DDBJ databases">
        <title>Fifty Aureobasidium pullulans genomes reveal a recombining polyextremotolerant generalist.</title>
        <authorList>
            <person name="Gostincar C."/>
            <person name="Turk M."/>
            <person name="Zajc J."/>
            <person name="Gunde-Cimerman N."/>
        </authorList>
    </citation>
    <scope>NUCLEOTIDE SEQUENCE [LARGE SCALE GENOMIC DNA]</scope>
    <source>
        <strain evidence="7">EXF-10085</strain>
    </source>
</reference>
<dbReference type="PANTHER" id="PTHR11552">
    <property type="entry name" value="GLUCOSE-METHANOL-CHOLINE GMC OXIDOREDUCTASE"/>
    <property type="match status" value="1"/>
</dbReference>
<feature type="region of interest" description="Disordered" evidence="3">
    <location>
        <begin position="659"/>
        <end position="699"/>
    </location>
</feature>
<dbReference type="AlphaFoldDB" id="A0A4S9CY86"/>
<comment type="caution">
    <text evidence="7">The sequence shown here is derived from an EMBL/GenBank/DDBJ whole genome shotgun (WGS) entry which is preliminary data.</text>
</comment>
<protein>
    <submittedName>
        <fullName evidence="7">FAD/NAD(P)-binding domain-containing protein</fullName>
    </submittedName>
</protein>
<dbReference type="GO" id="GO:0016614">
    <property type="term" value="F:oxidoreductase activity, acting on CH-OH group of donors"/>
    <property type="evidence" value="ECO:0007669"/>
    <property type="project" value="InterPro"/>
</dbReference>
<dbReference type="InterPro" id="IPR007867">
    <property type="entry name" value="GMC_OxRtase_C"/>
</dbReference>
<dbReference type="Gene3D" id="3.30.560.10">
    <property type="entry name" value="Glucose Oxidase, domain 3"/>
    <property type="match status" value="1"/>
</dbReference>
<keyword evidence="2" id="KW-0274">FAD</keyword>
<keyword evidence="2" id="KW-0285">Flavoprotein</keyword>
<proteinExistence type="inferred from homology"/>
<evidence type="ECO:0000259" key="6">
    <source>
        <dbReference type="PROSITE" id="PS00624"/>
    </source>
</evidence>
<sequence>MFKLHIATVTGLLAAKAIAGGLNVPLPENNVFDYIVVGGGPAGLTVANRLSENANVQVLLLESGDADNYPESIMIPYYQGAAGSVDGKCGGFNWCDQTVAQTYLDGGSRTIPQGKGLGGGTLINAMLWNRGDREDYDIWSQLGNDGWDYDSLLEFFQRSETFNQQPSDEIATTYGMGYDASQHGETGPQNVSFPAFQYPASQHFFAALNRLGVPTQPDPAAPIEKGAMYLPQGISMTNQSRADARRARWDPVAGRENFYVSTGQHVRRILFDGGCGGPGDDGARAVGVEVSAGANGRVWTAVAAREVILAAGAIRTPQLLELSGIGDTNILAQAGVKSRVSLPGVGNNLQDHMLMHMTQGFNNQSYVYPNIMQNSTINDWARSVYYKNRTGPYTFGPPDGNGFFSLPQISNRAQEIAQNASSFSDEQYLADGLDNSVIRGYARQRALLIPALNNSRRAVIEFLQDNAGNTQISNQRPFTRGNVHIKATDAFTYPNLDFRYGSNPIDMAVMMDSLRFNDELFQQPELQILQPVQKDPPHAATDAQLQEFLNRALGTEFHPSCTAAMMPRDDGGVVDSNLLVYGTQNVRVVDASIFPIVPAAHLESVIYAVAEKAADLIKKSGRTGSVPYLPLDQTQCTTAATGNAKRAVKVSQDQAECISSQTDSASTSYSTSSSAYSSSNGSNYNSTTSSYNSSSSIPDYTGSSGPSDGLIGIVGGYPAVGYPNYNPGNTKGFDLLAHDRPASIGLPVGAALKWADALILGLVIDPLEGIIGTVDGIVEGAGEVLQNATGSVLGGVGDILNHTAEASYHSSGIASGILSGLGGKNERRFVA</sequence>
<evidence type="ECO:0000256" key="2">
    <source>
        <dbReference type="RuleBase" id="RU003968"/>
    </source>
</evidence>
<dbReference type="Pfam" id="PF00732">
    <property type="entry name" value="GMC_oxred_N"/>
    <property type="match status" value="1"/>
</dbReference>
<dbReference type="SUPFAM" id="SSF54373">
    <property type="entry name" value="FAD-linked reductases, C-terminal domain"/>
    <property type="match status" value="1"/>
</dbReference>
<evidence type="ECO:0000259" key="5">
    <source>
        <dbReference type="PROSITE" id="PS00623"/>
    </source>
</evidence>
<dbReference type="PROSITE" id="PS00623">
    <property type="entry name" value="GMC_OXRED_1"/>
    <property type="match status" value="1"/>
</dbReference>
<feature type="compositionally biased region" description="Low complexity" evidence="3">
    <location>
        <begin position="659"/>
        <end position="696"/>
    </location>
</feature>
<dbReference type="GO" id="GO:0050660">
    <property type="term" value="F:flavin adenine dinucleotide binding"/>
    <property type="evidence" value="ECO:0007669"/>
    <property type="project" value="InterPro"/>
</dbReference>
<feature type="domain" description="Glucose-methanol-choline oxidoreductase N-terminal" evidence="5">
    <location>
        <begin position="114"/>
        <end position="137"/>
    </location>
</feature>
<organism evidence="7">
    <name type="scientific">Aureobasidium pullulans</name>
    <name type="common">Black yeast</name>
    <name type="synonym">Pullularia pullulans</name>
    <dbReference type="NCBI Taxonomy" id="5580"/>
    <lineage>
        <taxon>Eukaryota</taxon>
        <taxon>Fungi</taxon>
        <taxon>Dikarya</taxon>
        <taxon>Ascomycota</taxon>
        <taxon>Pezizomycotina</taxon>
        <taxon>Dothideomycetes</taxon>
        <taxon>Dothideomycetidae</taxon>
        <taxon>Dothideales</taxon>
        <taxon>Saccotheciaceae</taxon>
        <taxon>Aureobasidium</taxon>
    </lineage>
</organism>
<dbReference type="InterPro" id="IPR000172">
    <property type="entry name" value="GMC_OxRdtase_N"/>
</dbReference>
<evidence type="ECO:0000256" key="1">
    <source>
        <dbReference type="ARBA" id="ARBA00010790"/>
    </source>
</evidence>
<evidence type="ECO:0000256" key="4">
    <source>
        <dbReference type="SAM" id="SignalP"/>
    </source>
</evidence>